<dbReference type="RefSeq" id="WP_146030712.1">
    <property type="nucleotide sequence ID" value="NZ_JAMOIF010000010.1"/>
</dbReference>
<feature type="chain" id="PRO_5024418325" description="Pentapeptide MXKDX repeat protein" evidence="2">
    <location>
        <begin position="22"/>
        <end position="117"/>
    </location>
</feature>
<dbReference type="EMBL" id="VNHQ01000010">
    <property type="protein sequence ID" value="TYP66913.1"/>
    <property type="molecule type" value="Genomic_DNA"/>
</dbReference>
<name>A0A5S5BMQ0_STUST</name>
<organism evidence="3 4">
    <name type="scientific">Stutzerimonas stutzeri</name>
    <name type="common">Pseudomonas stutzeri</name>
    <dbReference type="NCBI Taxonomy" id="316"/>
    <lineage>
        <taxon>Bacteria</taxon>
        <taxon>Pseudomonadati</taxon>
        <taxon>Pseudomonadota</taxon>
        <taxon>Gammaproteobacteria</taxon>
        <taxon>Pseudomonadales</taxon>
        <taxon>Pseudomonadaceae</taxon>
        <taxon>Stutzerimonas</taxon>
    </lineage>
</organism>
<evidence type="ECO:0008006" key="5">
    <source>
        <dbReference type="Google" id="ProtNLM"/>
    </source>
</evidence>
<gene>
    <name evidence="3" type="ORF">A9A72_120238</name>
</gene>
<keyword evidence="2" id="KW-0732">Signal</keyword>
<feature type="compositionally biased region" description="Basic and acidic residues" evidence="1">
    <location>
        <begin position="45"/>
        <end position="78"/>
    </location>
</feature>
<dbReference type="AlphaFoldDB" id="A0A5S5BMQ0"/>
<protein>
    <recommendedName>
        <fullName evidence="5">Pentapeptide MXKDX repeat protein</fullName>
    </recommendedName>
</protein>
<proteinExistence type="predicted"/>
<feature type="region of interest" description="Disordered" evidence="1">
    <location>
        <begin position="21"/>
        <end position="117"/>
    </location>
</feature>
<feature type="compositionally biased region" description="Low complexity" evidence="1">
    <location>
        <begin position="79"/>
        <end position="117"/>
    </location>
</feature>
<evidence type="ECO:0000313" key="4">
    <source>
        <dbReference type="Proteomes" id="UP000324282"/>
    </source>
</evidence>
<comment type="caution">
    <text evidence="3">The sequence shown here is derived from an EMBL/GenBank/DDBJ whole genome shotgun (WGS) entry which is preliminary data.</text>
</comment>
<dbReference type="OrthoDB" id="10001237at2"/>
<accession>A0A5S5BMQ0</accession>
<evidence type="ECO:0000313" key="3">
    <source>
        <dbReference type="EMBL" id="TYP66913.1"/>
    </source>
</evidence>
<reference evidence="3 4" key="1">
    <citation type="submission" date="2019-07" db="EMBL/GenBank/DDBJ databases">
        <title>Deep subsurface shale carbon reservoir microbial communities from Ohio and West Virginia, USA.</title>
        <authorList>
            <person name="Wrighton K."/>
        </authorList>
    </citation>
    <scope>NUCLEOTIDE SEQUENCE [LARGE SCALE GENOMIC DNA]</scope>
    <source>
        <strain evidence="3 4">NP_8Ht</strain>
    </source>
</reference>
<sequence length="117" mass="11554">MQTTKLAALTLAGLMSASAFAGTTDNGAMHDKDAYDSKSSAMKSGTHDGKMGGTHDGKMDGAHDDTMMDGKTTDDTDRTGLTTGAGTTVDGETAGPGTETGTSVGNTTATGNSATGN</sequence>
<evidence type="ECO:0000256" key="2">
    <source>
        <dbReference type="SAM" id="SignalP"/>
    </source>
</evidence>
<feature type="signal peptide" evidence="2">
    <location>
        <begin position="1"/>
        <end position="21"/>
    </location>
</feature>
<dbReference type="Proteomes" id="UP000324282">
    <property type="component" value="Unassembled WGS sequence"/>
</dbReference>
<evidence type="ECO:0000256" key="1">
    <source>
        <dbReference type="SAM" id="MobiDB-lite"/>
    </source>
</evidence>